<keyword evidence="1" id="KW-0812">Transmembrane</keyword>
<dbReference type="AlphaFoldDB" id="A0A7H0GUE9"/>
<keyword evidence="1" id="KW-1133">Transmembrane helix</keyword>
<evidence type="ECO:0000256" key="1">
    <source>
        <dbReference type="SAM" id="Phobius"/>
    </source>
</evidence>
<accession>A0A7H0GUE9</accession>
<dbReference type="RefSeq" id="WP_187732183.1">
    <property type="nucleotide sequence ID" value="NZ_BMFN01000002.1"/>
</dbReference>
<evidence type="ECO:0000313" key="2">
    <source>
        <dbReference type="EMBL" id="QNP51915.1"/>
    </source>
</evidence>
<dbReference type="Proteomes" id="UP000516093">
    <property type="component" value="Chromosome"/>
</dbReference>
<feature type="transmembrane region" description="Helical" evidence="1">
    <location>
        <begin position="68"/>
        <end position="86"/>
    </location>
</feature>
<evidence type="ECO:0000313" key="3">
    <source>
        <dbReference type="Proteomes" id="UP000516093"/>
    </source>
</evidence>
<dbReference type="EMBL" id="CP060784">
    <property type="protein sequence ID" value="QNP51915.1"/>
    <property type="molecule type" value="Genomic_DNA"/>
</dbReference>
<name>A0A7H0GUE9_9BACT</name>
<keyword evidence="3" id="KW-1185">Reference proteome</keyword>
<reference evidence="2 3" key="1">
    <citation type="submission" date="2020-08" db="EMBL/GenBank/DDBJ databases">
        <title>Genome sequence of Hymenobacter qilianensis JCM 19763T.</title>
        <authorList>
            <person name="Hyun D.-W."/>
            <person name="Bae J.-W."/>
        </authorList>
    </citation>
    <scope>NUCLEOTIDE SEQUENCE [LARGE SCALE GENOMIC DNA]</scope>
    <source>
        <strain evidence="2 3">JCM 19763</strain>
    </source>
</reference>
<dbReference type="KEGG" id="hqi:H9L05_18630"/>
<feature type="transmembrane region" description="Helical" evidence="1">
    <location>
        <begin position="38"/>
        <end position="56"/>
    </location>
</feature>
<proteinExistence type="predicted"/>
<protein>
    <submittedName>
        <fullName evidence="2">Uncharacterized protein</fullName>
    </submittedName>
</protein>
<gene>
    <name evidence="2" type="ORF">H9L05_18630</name>
</gene>
<keyword evidence="1" id="KW-0472">Membrane</keyword>
<sequence length="185" mass="21468">MKLSISRAALQRIGIILAVMLCLHTEVSEPILMMLQLFSIPFLLFVYFMIPVFWVSHLSVMTRSIIRSVAVAALLSFLIMIPIWSWQDHLTHRRADTIIQQVNIYQKKHGRYPGALEQLVPRQLKKVPSTPMGLLKGRPFVYTTYYLQPDSTDALAVQNYSLRYYAGIMVEASYDSRSREWHYDD</sequence>
<organism evidence="2 3">
    <name type="scientific">Hymenobacter qilianensis</name>
    <dbReference type="NCBI Taxonomy" id="1385715"/>
    <lineage>
        <taxon>Bacteria</taxon>
        <taxon>Pseudomonadati</taxon>
        <taxon>Bacteroidota</taxon>
        <taxon>Cytophagia</taxon>
        <taxon>Cytophagales</taxon>
        <taxon>Hymenobacteraceae</taxon>
        <taxon>Hymenobacter</taxon>
    </lineage>
</organism>